<dbReference type="EMBL" id="HBUF01653553">
    <property type="protein sequence ID" value="CAG6787370.1"/>
    <property type="molecule type" value="Transcribed_RNA"/>
</dbReference>
<accession>A0A8D9FE14</accession>
<dbReference type="EMBL" id="HBUF01653552">
    <property type="protein sequence ID" value="CAG6787366.1"/>
    <property type="molecule type" value="Transcribed_RNA"/>
</dbReference>
<proteinExistence type="predicted"/>
<dbReference type="EMBL" id="HBUF01653555">
    <property type="protein sequence ID" value="CAG6787378.1"/>
    <property type="molecule type" value="Transcribed_RNA"/>
</dbReference>
<dbReference type="EMBL" id="HBUF01653554">
    <property type="protein sequence ID" value="CAG6787374.1"/>
    <property type="molecule type" value="Transcribed_RNA"/>
</dbReference>
<protein>
    <submittedName>
        <fullName evidence="1">Uncharacterized protein</fullName>
    </submittedName>
</protein>
<dbReference type="AlphaFoldDB" id="A0A8D9FE14"/>
<sequence>MLFLPLPERQLPSTANSDPSGFMLGSKCILVLSRMNLMIGSPRMYSLTRCSIRWSIISLPIGSSPWMLPKIFTLGTPNLLTGAVEMLTTRSSLSRTDFPIEYRVVMFEYVRVKFSIVLFI</sequence>
<reference evidence="1" key="1">
    <citation type="submission" date="2021-05" db="EMBL/GenBank/DDBJ databases">
        <authorList>
            <person name="Alioto T."/>
            <person name="Alioto T."/>
            <person name="Gomez Garrido J."/>
        </authorList>
    </citation>
    <scope>NUCLEOTIDE SEQUENCE</scope>
</reference>
<organism evidence="1">
    <name type="scientific">Cacopsylla melanoneura</name>
    <dbReference type="NCBI Taxonomy" id="428564"/>
    <lineage>
        <taxon>Eukaryota</taxon>
        <taxon>Metazoa</taxon>
        <taxon>Ecdysozoa</taxon>
        <taxon>Arthropoda</taxon>
        <taxon>Hexapoda</taxon>
        <taxon>Insecta</taxon>
        <taxon>Pterygota</taxon>
        <taxon>Neoptera</taxon>
        <taxon>Paraneoptera</taxon>
        <taxon>Hemiptera</taxon>
        <taxon>Sternorrhyncha</taxon>
        <taxon>Psylloidea</taxon>
        <taxon>Psyllidae</taxon>
        <taxon>Psyllinae</taxon>
        <taxon>Cacopsylla</taxon>
    </lineage>
</organism>
<name>A0A8D9FE14_9HEMI</name>
<evidence type="ECO:0000313" key="1">
    <source>
        <dbReference type="EMBL" id="CAG6787378.1"/>
    </source>
</evidence>